<gene>
    <name evidence="8" type="ORF">ETE84_19340</name>
</gene>
<evidence type="ECO:0000256" key="3">
    <source>
        <dbReference type="ARBA" id="ARBA00022692"/>
    </source>
</evidence>
<feature type="transmembrane region" description="Helical" evidence="6">
    <location>
        <begin position="326"/>
        <end position="350"/>
    </location>
</feature>
<feature type="transmembrane region" description="Helical" evidence="6">
    <location>
        <begin position="7"/>
        <end position="26"/>
    </location>
</feature>
<dbReference type="AlphaFoldDB" id="A0A483K7P1"/>
<reference evidence="8" key="1">
    <citation type="submission" date="2019-01" db="EMBL/GenBank/DDBJ databases">
        <authorList>
            <person name="Lista F."/>
            <person name="Anselmo A."/>
        </authorList>
    </citation>
    <scope>NUCLEOTIDE SEQUENCE</scope>
    <source>
        <strain evidence="8">8S</strain>
    </source>
</reference>
<feature type="transmembrane region" description="Helical" evidence="6">
    <location>
        <begin position="203"/>
        <end position="227"/>
    </location>
</feature>
<feature type="transmembrane region" description="Helical" evidence="6">
    <location>
        <begin position="239"/>
        <end position="258"/>
    </location>
</feature>
<name>A0A483K7P1_9ENTR</name>
<feature type="domain" description="Major facilitator superfamily (MFS) profile" evidence="7">
    <location>
        <begin position="8"/>
        <end position="382"/>
    </location>
</feature>
<keyword evidence="3 6" id="KW-0812">Transmembrane</keyword>
<dbReference type="CDD" id="cd17324">
    <property type="entry name" value="MFS_NepI_like"/>
    <property type="match status" value="1"/>
</dbReference>
<dbReference type="Pfam" id="PF07690">
    <property type="entry name" value="MFS_1"/>
    <property type="match status" value="1"/>
</dbReference>
<evidence type="ECO:0000256" key="2">
    <source>
        <dbReference type="ARBA" id="ARBA00022475"/>
    </source>
</evidence>
<feature type="transmembrane region" description="Helical" evidence="6">
    <location>
        <begin position="99"/>
        <end position="118"/>
    </location>
</feature>
<feature type="transmembrane region" description="Helical" evidence="6">
    <location>
        <begin position="270"/>
        <end position="289"/>
    </location>
</feature>
<dbReference type="SUPFAM" id="SSF103473">
    <property type="entry name" value="MFS general substrate transporter"/>
    <property type="match status" value="1"/>
</dbReference>
<dbReference type="EMBL" id="SDCO01000012">
    <property type="protein sequence ID" value="TCX59692.1"/>
    <property type="molecule type" value="Genomic_DNA"/>
</dbReference>
<dbReference type="InterPro" id="IPR011701">
    <property type="entry name" value="MFS"/>
</dbReference>
<evidence type="ECO:0000313" key="8">
    <source>
        <dbReference type="EMBL" id="TCX59692.1"/>
    </source>
</evidence>
<comment type="subcellular location">
    <subcellularLocation>
        <location evidence="1">Cell membrane</location>
        <topology evidence="1">Multi-pass membrane protein</topology>
    </subcellularLocation>
</comment>
<dbReference type="PANTHER" id="PTHR43124">
    <property type="entry name" value="PURINE EFFLUX PUMP PBUE"/>
    <property type="match status" value="1"/>
</dbReference>
<feature type="transmembrane region" description="Helical" evidence="6">
    <location>
        <begin position="295"/>
        <end position="314"/>
    </location>
</feature>
<evidence type="ECO:0000256" key="1">
    <source>
        <dbReference type="ARBA" id="ARBA00004651"/>
    </source>
</evidence>
<proteinExistence type="predicted"/>
<feature type="transmembrane region" description="Helical" evidence="6">
    <location>
        <begin position="160"/>
        <end position="182"/>
    </location>
</feature>
<dbReference type="InterPro" id="IPR036259">
    <property type="entry name" value="MFS_trans_sf"/>
</dbReference>
<feature type="transmembrane region" description="Helical" evidence="6">
    <location>
        <begin position="356"/>
        <end position="378"/>
    </location>
</feature>
<dbReference type="InterPro" id="IPR050189">
    <property type="entry name" value="MFS_Efflux_Transporters"/>
</dbReference>
<dbReference type="PROSITE" id="PS50850">
    <property type="entry name" value="MFS"/>
    <property type="match status" value="1"/>
</dbReference>
<feature type="transmembrane region" description="Helical" evidence="6">
    <location>
        <begin position="74"/>
        <end position="93"/>
    </location>
</feature>
<comment type="caution">
    <text evidence="8">The sequence shown here is derived from an EMBL/GenBank/DDBJ whole genome shotgun (WGS) entry which is preliminary data.</text>
</comment>
<keyword evidence="2" id="KW-1003">Cell membrane</keyword>
<dbReference type="GO" id="GO:0005886">
    <property type="term" value="C:plasma membrane"/>
    <property type="evidence" value="ECO:0007669"/>
    <property type="project" value="UniProtKB-SubCell"/>
</dbReference>
<sequence>MNKPLPAAIYILGFTLFAMTTSEYMVAGLITSMSSDLGVSIPKVGYLITIYSLGMVFGGPLLATFLVKLSNKAALLTITGIFLVAQVVATVSATYDLLAVARFATGLSSAAFFGFALLTAAKMVPPERFGIAASIVLGGMMIATVAGLPLSAILDQYYGWRVSFALIIVLTALAGIGIILIVPKFQAEVKGSIKTEFSSIVNSSIWGAFITSFFIIAATFATFSYFVPYFENTVGFDTPYIPAILFAYGAFTVVGNFLVGRLADKSPIKVVFTGSVVLVLALCGLYTFYDNKILVLISVMILGLTGITLTPAMSSRVFKAAPNTSLINTMHTSVICLGVVIGSWAGGYAIDQGYGYRAPTLIGIFLAGLAIVTLLPVLRNNRYDTPAVNPQTNI</sequence>
<dbReference type="InterPro" id="IPR020846">
    <property type="entry name" value="MFS_dom"/>
</dbReference>
<evidence type="ECO:0000256" key="5">
    <source>
        <dbReference type="ARBA" id="ARBA00023136"/>
    </source>
</evidence>
<dbReference type="PANTHER" id="PTHR43124:SF8">
    <property type="entry name" value="INNER MEMBRANE TRANSPORT PROTEIN YDHP"/>
    <property type="match status" value="1"/>
</dbReference>
<dbReference type="GO" id="GO:0022857">
    <property type="term" value="F:transmembrane transporter activity"/>
    <property type="evidence" value="ECO:0007669"/>
    <property type="project" value="InterPro"/>
</dbReference>
<evidence type="ECO:0000259" key="7">
    <source>
        <dbReference type="PROSITE" id="PS50850"/>
    </source>
</evidence>
<protein>
    <submittedName>
        <fullName evidence="8">MFS transporter</fullName>
    </submittedName>
</protein>
<feature type="transmembrane region" description="Helical" evidence="6">
    <location>
        <begin position="130"/>
        <end position="154"/>
    </location>
</feature>
<evidence type="ECO:0000256" key="6">
    <source>
        <dbReference type="SAM" id="Phobius"/>
    </source>
</evidence>
<feature type="transmembrane region" description="Helical" evidence="6">
    <location>
        <begin position="46"/>
        <end position="67"/>
    </location>
</feature>
<keyword evidence="5 6" id="KW-0472">Membrane</keyword>
<keyword evidence="4 6" id="KW-1133">Transmembrane helix</keyword>
<dbReference type="Gene3D" id="1.20.1250.20">
    <property type="entry name" value="MFS general substrate transporter like domains"/>
    <property type="match status" value="2"/>
</dbReference>
<evidence type="ECO:0000256" key="4">
    <source>
        <dbReference type="ARBA" id="ARBA00022989"/>
    </source>
</evidence>
<accession>A0A483K7P1</accession>
<organism evidence="8">
    <name type="scientific">Klebsiella quasipneumoniae</name>
    <dbReference type="NCBI Taxonomy" id="1463165"/>
    <lineage>
        <taxon>Bacteria</taxon>
        <taxon>Pseudomonadati</taxon>
        <taxon>Pseudomonadota</taxon>
        <taxon>Gammaproteobacteria</taxon>
        <taxon>Enterobacterales</taxon>
        <taxon>Enterobacteriaceae</taxon>
        <taxon>Klebsiella/Raoultella group</taxon>
        <taxon>Klebsiella</taxon>
        <taxon>Klebsiella pneumoniae complex</taxon>
    </lineage>
</organism>